<reference evidence="2 3" key="1">
    <citation type="submission" date="2016-06" db="EMBL/GenBank/DDBJ databases">
        <authorList>
            <person name="Kjaerup R.B."/>
            <person name="Dalgaard T.S."/>
            <person name="Juul-Madsen H.R."/>
        </authorList>
    </citation>
    <scope>NUCLEOTIDE SEQUENCE [LARGE SCALE GENOMIC DNA]</scope>
    <source>
        <strain evidence="2 3">CECT 8886</strain>
    </source>
</reference>
<keyword evidence="1" id="KW-1133">Transmembrane helix</keyword>
<accession>A0A1A8TFA6</accession>
<protein>
    <recommendedName>
        <fullName evidence="4">Four helix bundle sensory module for signal transduction</fullName>
    </recommendedName>
</protein>
<evidence type="ECO:0008006" key="4">
    <source>
        <dbReference type="Google" id="ProtNLM"/>
    </source>
</evidence>
<keyword evidence="1" id="KW-0472">Membrane</keyword>
<dbReference type="STRING" id="1792290.MSP8886_02015"/>
<feature type="transmembrane region" description="Helical" evidence="1">
    <location>
        <begin position="6"/>
        <end position="30"/>
    </location>
</feature>
<dbReference type="OrthoDB" id="5919045at2"/>
<keyword evidence="3" id="KW-1185">Reference proteome</keyword>
<name>A0A1A8TFA6_9GAMM</name>
<feature type="transmembrane region" description="Helical" evidence="1">
    <location>
        <begin position="168"/>
        <end position="189"/>
    </location>
</feature>
<evidence type="ECO:0000313" key="2">
    <source>
        <dbReference type="EMBL" id="SBS31189.1"/>
    </source>
</evidence>
<proteinExistence type="predicted"/>
<gene>
    <name evidence="2" type="ORF">MSP8886_02015</name>
</gene>
<dbReference type="AlphaFoldDB" id="A0A1A8TFA6"/>
<dbReference type="RefSeq" id="WP_067015883.1">
    <property type="nucleotide sequence ID" value="NZ_FLOB01000004.1"/>
</dbReference>
<evidence type="ECO:0000256" key="1">
    <source>
        <dbReference type="SAM" id="Phobius"/>
    </source>
</evidence>
<organism evidence="2 3">
    <name type="scientific">Marinomonas spartinae</name>
    <dbReference type="NCBI Taxonomy" id="1792290"/>
    <lineage>
        <taxon>Bacteria</taxon>
        <taxon>Pseudomonadati</taxon>
        <taxon>Pseudomonadota</taxon>
        <taxon>Gammaproteobacteria</taxon>
        <taxon>Oceanospirillales</taxon>
        <taxon>Oceanospirillaceae</taxon>
        <taxon>Marinomonas</taxon>
    </lineage>
</organism>
<sequence length="217" mass="25264">MELPATIFIAMGAVLAAFISGIFAFVNLVTSKDQKTSEFRQIWIDSLREDLSRFISLVDHMASLLIYYQETCQNHDEMMKRYDKSLHDNHNLVAEIRELHTRILLRINPKDDLALVESLEEVHKLFDSNVIPESSMEIEEKINKLVYSSQFLLKNEWRRVKRGEPAYWVSKYFALLTIVIFIGVSFWVVNHYQELPMNVLDDKHNKTMQPTANAAAD</sequence>
<keyword evidence="1" id="KW-0812">Transmembrane</keyword>
<dbReference type="EMBL" id="FLOB01000004">
    <property type="protein sequence ID" value="SBS31189.1"/>
    <property type="molecule type" value="Genomic_DNA"/>
</dbReference>
<evidence type="ECO:0000313" key="3">
    <source>
        <dbReference type="Proteomes" id="UP000092544"/>
    </source>
</evidence>
<dbReference type="Proteomes" id="UP000092544">
    <property type="component" value="Unassembled WGS sequence"/>
</dbReference>